<name>A0ACC1L025_9FUNG</name>
<reference evidence="1" key="1">
    <citation type="submission" date="2022-07" db="EMBL/GenBank/DDBJ databases">
        <title>Phylogenomic reconstructions and comparative analyses of Kickxellomycotina fungi.</title>
        <authorList>
            <person name="Reynolds N.K."/>
            <person name="Stajich J.E."/>
            <person name="Barry K."/>
            <person name="Grigoriev I.V."/>
            <person name="Crous P."/>
            <person name="Smith M.E."/>
        </authorList>
    </citation>
    <scope>NUCLEOTIDE SEQUENCE</scope>
    <source>
        <strain evidence="1">CBS 102833</strain>
    </source>
</reference>
<dbReference type="Proteomes" id="UP001140096">
    <property type="component" value="Unassembled WGS sequence"/>
</dbReference>
<accession>A0ACC1L025</accession>
<proteinExistence type="predicted"/>
<keyword evidence="2" id="KW-1185">Reference proteome</keyword>
<feature type="non-terminal residue" evidence="1">
    <location>
        <position position="105"/>
    </location>
</feature>
<sequence>MPQSLSLSQADRQLLLGQTIAPTGDNSGSLVVALSEGRYEDILRSPAAKAIFGTEQEDGPATDAAFTPADLGPHVTALVLNYIEAQGSAAWGEITVIGAACLSAF</sequence>
<evidence type="ECO:0000313" key="2">
    <source>
        <dbReference type="Proteomes" id="UP001140096"/>
    </source>
</evidence>
<comment type="caution">
    <text evidence="1">The sequence shown here is derived from an EMBL/GenBank/DDBJ whole genome shotgun (WGS) entry which is preliminary data.</text>
</comment>
<evidence type="ECO:0000313" key="1">
    <source>
        <dbReference type="EMBL" id="KAJ2798676.1"/>
    </source>
</evidence>
<dbReference type="EMBL" id="JANBUP010002873">
    <property type="protein sequence ID" value="KAJ2798676.1"/>
    <property type="molecule type" value="Genomic_DNA"/>
</dbReference>
<protein>
    <submittedName>
        <fullName evidence="1">Uncharacterized protein</fullName>
    </submittedName>
</protein>
<gene>
    <name evidence="1" type="ORF">H4S07_005634</name>
</gene>
<organism evidence="1 2">
    <name type="scientific">Coemansia furcata</name>
    <dbReference type="NCBI Taxonomy" id="417177"/>
    <lineage>
        <taxon>Eukaryota</taxon>
        <taxon>Fungi</taxon>
        <taxon>Fungi incertae sedis</taxon>
        <taxon>Zoopagomycota</taxon>
        <taxon>Kickxellomycotina</taxon>
        <taxon>Kickxellomycetes</taxon>
        <taxon>Kickxellales</taxon>
        <taxon>Kickxellaceae</taxon>
        <taxon>Coemansia</taxon>
    </lineage>
</organism>